<evidence type="ECO:0000313" key="2">
    <source>
        <dbReference type="Proteomes" id="UP001056535"/>
    </source>
</evidence>
<dbReference type="EMBL" id="CP099490">
    <property type="protein sequence ID" value="USQ75673.1"/>
    <property type="molecule type" value="Genomic_DNA"/>
</dbReference>
<organism evidence="1 2">
    <name type="scientific">Ornithinimicrobium cryptoxanthini</name>
    <dbReference type="NCBI Taxonomy" id="2934161"/>
    <lineage>
        <taxon>Bacteria</taxon>
        <taxon>Bacillati</taxon>
        <taxon>Actinomycetota</taxon>
        <taxon>Actinomycetes</taxon>
        <taxon>Micrococcales</taxon>
        <taxon>Ornithinimicrobiaceae</taxon>
        <taxon>Ornithinimicrobium</taxon>
    </lineage>
</organism>
<proteinExistence type="predicted"/>
<name>A0ABY4YFX2_9MICO</name>
<dbReference type="RefSeq" id="WP_252620102.1">
    <property type="nucleotide sequence ID" value="NZ_CP099490.1"/>
</dbReference>
<protein>
    <submittedName>
        <fullName evidence="1">Uncharacterized protein</fullName>
    </submittedName>
</protein>
<evidence type="ECO:0000313" key="1">
    <source>
        <dbReference type="EMBL" id="USQ75673.1"/>
    </source>
</evidence>
<sequence length="122" mass="13574">MREVERKEHALGRDGLLRVVMRLLKALNLDTRWDYLPHKGTDAQVVDGHLEVRWAGGEHGFQAHIRRTVRPSLITLAGPPPNNTILITEHVTDGVAKALERMGWAGYVDAAGNASLAARRHE</sequence>
<reference evidence="1" key="1">
    <citation type="submission" date="2022-06" db="EMBL/GenBank/DDBJ databases">
        <title>Ornithinimicrobium JY.X270.</title>
        <authorList>
            <person name="Huang Y."/>
        </authorList>
    </citation>
    <scope>NUCLEOTIDE SEQUENCE</scope>
    <source>
        <strain evidence="1">JY.X270</strain>
    </source>
</reference>
<accession>A0ABY4YFX2</accession>
<keyword evidence="2" id="KW-1185">Reference proteome</keyword>
<gene>
    <name evidence="1" type="ORF">NF557_13785</name>
</gene>
<dbReference type="Proteomes" id="UP001056535">
    <property type="component" value="Chromosome"/>
</dbReference>